<name>D2VIN3_NAEGR</name>
<sequence>MNFDTEFSLLFAELIQKMREIDCDIYKVDDTRQPNEGKIPIHQVDSTLMNISYKMRDENISNYQKMTFVASMANSNVELLFTFFQGGKPGSHPGYMSSNMMWSLFRDVLVGAKKSPSITDGGIMLFAMVSSMLSYSTDRFIYHFPEVLFDLILAPPRVIKSGTTTEFSKFALSDDIARMYEVENAIGLGNSIAQNIISWYQIALENKKEKATIFSCDVETFEMILKLTRDRIFIFVVENLKRCKNDRMMSGVFLDSFNDLMGTMRLNEREDFLLGINVERSFEESKGSSFSEEVEGRMSFLKHVFMSDQNTREEHVNFIIETFSNHPSKKIRDTITTVLGQHLVRKIKKRIQEKKLSELKASSLSHQTESNQEEYLLLICEFGGRKRKFILDNVHSVVDVQEYLTKAYTERKRNSEAISTKEDQEKIVSNSLQLFLPANQLKVEEGATPVGDWVDLDDFNVLQLSYRDINTKKVLSEKINQLKFVKKVTTKESTTKNSSLEGGSFVSNSFVPSTFEEDESALATKGSAGFTQAQQFSGEKTNSLLPSSSGASSLNSGKISALDSAYSAEVKPQGTSEMSGVEMSGIEISSIDGISVLEDSQPPQFSTIEGMSYVEGGANYFSSDDEQD</sequence>
<dbReference type="EMBL" id="GG738874">
    <property type="protein sequence ID" value="EFC43303.1"/>
    <property type="molecule type" value="Genomic_DNA"/>
</dbReference>
<gene>
    <name evidence="1" type="ORF">NAEGRDRAFT_68738</name>
</gene>
<protein>
    <submittedName>
        <fullName evidence="1">Predicted protein</fullName>
    </submittedName>
</protein>
<dbReference type="OMA" id="DVETFEM"/>
<dbReference type="GeneID" id="8852171"/>
<dbReference type="VEuPathDB" id="AmoebaDB:NAEGRDRAFT_68738"/>
<keyword evidence="2" id="KW-1185">Reference proteome</keyword>
<dbReference type="KEGG" id="ngr:NAEGRDRAFT_68738"/>
<dbReference type="AlphaFoldDB" id="D2VIN3"/>
<accession>D2VIN3</accession>
<proteinExistence type="predicted"/>
<evidence type="ECO:0000313" key="1">
    <source>
        <dbReference type="EMBL" id="EFC43303.1"/>
    </source>
</evidence>
<organism evidence="2">
    <name type="scientific">Naegleria gruberi</name>
    <name type="common">Amoeba</name>
    <dbReference type="NCBI Taxonomy" id="5762"/>
    <lineage>
        <taxon>Eukaryota</taxon>
        <taxon>Discoba</taxon>
        <taxon>Heterolobosea</taxon>
        <taxon>Tetramitia</taxon>
        <taxon>Eutetramitia</taxon>
        <taxon>Vahlkampfiidae</taxon>
        <taxon>Naegleria</taxon>
    </lineage>
</organism>
<evidence type="ECO:0000313" key="2">
    <source>
        <dbReference type="Proteomes" id="UP000006671"/>
    </source>
</evidence>
<dbReference type="RefSeq" id="XP_002676047.1">
    <property type="nucleotide sequence ID" value="XM_002676001.1"/>
</dbReference>
<dbReference type="OrthoDB" id="10265885at2759"/>
<dbReference type="InParanoid" id="D2VIN3"/>
<dbReference type="Proteomes" id="UP000006671">
    <property type="component" value="Unassembled WGS sequence"/>
</dbReference>
<reference evidence="1 2" key="1">
    <citation type="journal article" date="2010" name="Cell">
        <title>The genome of Naegleria gruberi illuminates early eukaryotic versatility.</title>
        <authorList>
            <person name="Fritz-Laylin L.K."/>
            <person name="Prochnik S.E."/>
            <person name="Ginger M.L."/>
            <person name="Dacks J.B."/>
            <person name="Carpenter M.L."/>
            <person name="Field M.C."/>
            <person name="Kuo A."/>
            <person name="Paredez A."/>
            <person name="Chapman J."/>
            <person name="Pham J."/>
            <person name="Shu S."/>
            <person name="Neupane R."/>
            <person name="Cipriano M."/>
            <person name="Mancuso J."/>
            <person name="Tu H."/>
            <person name="Salamov A."/>
            <person name="Lindquist E."/>
            <person name="Shapiro H."/>
            <person name="Lucas S."/>
            <person name="Grigoriev I.V."/>
            <person name="Cande W.Z."/>
            <person name="Fulton C."/>
            <person name="Rokhsar D.S."/>
            <person name="Dawson S.C."/>
        </authorList>
    </citation>
    <scope>NUCLEOTIDE SEQUENCE [LARGE SCALE GENOMIC DNA]</scope>
    <source>
        <strain evidence="1 2">NEG-M</strain>
    </source>
</reference>